<organism evidence="3">
    <name type="scientific">hydrothermal vent metagenome</name>
    <dbReference type="NCBI Taxonomy" id="652676"/>
    <lineage>
        <taxon>unclassified sequences</taxon>
        <taxon>metagenomes</taxon>
        <taxon>ecological metagenomes</taxon>
    </lineage>
</organism>
<evidence type="ECO:0000259" key="2">
    <source>
        <dbReference type="Pfam" id="PF12697"/>
    </source>
</evidence>
<dbReference type="EMBL" id="UOEA01000074">
    <property type="protein sequence ID" value="VAV84814.1"/>
    <property type="molecule type" value="Genomic_DNA"/>
</dbReference>
<keyword evidence="1" id="KW-0378">Hydrolase</keyword>
<dbReference type="SUPFAM" id="SSF53474">
    <property type="entry name" value="alpha/beta-Hydrolases"/>
    <property type="match status" value="1"/>
</dbReference>
<reference evidence="3" key="1">
    <citation type="submission" date="2018-06" db="EMBL/GenBank/DDBJ databases">
        <authorList>
            <person name="Zhirakovskaya E."/>
        </authorList>
    </citation>
    <scope>NUCLEOTIDE SEQUENCE</scope>
</reference>
<dbReference type="InterPro" id="IPR000073">
    <property type="entry name" value="AB_hydrolase_1"/>
</dbReference>
<feature type="domain" description="AB hydrolase-1" evidence="2">
    <location>
        <begin position="8"/>
        <end position="244"/>
    </location>
</feature>
<proteinExistence type="predicted"/>
<gene>
    <name evidence="3" type="ORF">MNBD_DELTA01-1894</name>
</gene>
<name>A0A3B0QT47_9ZZZZ</name>
<dbReference type="InterPro" id="IPR029058">
    <property type="entry name" value="AB_hydrolase_fold"/>
</dbReference>
<dbReference type="InterPro" id="IPR050266">
    <property type="entry name" value="AB_hydrolase_sf"/>
</dbReference>
<dbReference type="GO" id="GO:0016787">
    <property type="term" value="F:hydrolase activity"/>
    <property type="evidence" value="ECO:0007669"/>
    <property type="project" value="UniProtKB-KW"/>
</dbReference>
<evidence type="ECO:0000313" key="3">
    <source>
        <dbReference type="EMBL" id="VAV84814.1"/>
    </source>
</evidence>
<protein>
    <submittedName>
        <fullName evidence="3">Biotin synthesis protein BioH</fullName>
    </submittedName>
</protein>
<dbReference type="GO" id="GO:0016020">
    <property type="term" value="C:membrane"/>
    <property type="evidence" value="ECO:0007669"/>
    <property type="project" value="TreeGrafter"/>
</dbReference>
<dbReference type="Pfam" id="PF12697">
    <property type="entry name" value="Abhydrolase_6"/>
    <property type="match status" value="1"/>
</dbReference>
<sequence>MDKDIKKIFVHGWATDSRVWSGLIEEGDITVELPSHGPNIGMATEGSTPDITPATSAIKAALSHLPEGEEVVAIGWSLGAKALMSLAAESPERLRALVLVGASPSFIKREGFPHGLSKALVRRMLIDFKGSPEETLKRFYRLNFTSTELESKEARAFLELYETTPADFDLKGIATALQSLIKVDIRAKLDKIKIPTLLIHGDRDEVTPVEAADYLCAKLKDAELVKFPGAGHAPFITEPEKFTDAVREFLKRI</sequence>
<accession>A0A3B0QT47</accession>
<dbReference type="Gene3D" id="3.40.50.1820">
    <property type="entry name" value="alpha/beta hydrolase"/>
    <property type="match status" value="1"/>
</dbReference>
<dbReference type="AlphaFoldDB" id="A0A3B0QT47"/>
<evidence type="ECO:0000256" key="1">
    <source>
        <dbReference type="ARBA" id="ARBA00022801"/>
    </source>
</evidence>
<dbReference type="PANTHER" id="PTHR43798:SF31">
    <property type="entry name" value="AB HYDROLASE SUPERFAMILY PROTEIN YCLE"/>
    <property type="match status" value="1"/>
</dbReference>
<dbReference type="PANTHER" id="PTHR43798">
    <property type="entry name" value="MONOACYLGLYCEROL LIPASE"/>
    <property type="match status" value="1"/>
</dbReference>
<dbReference type="PRINTS" id="PR00111">
    <property type="entry name" value="ABHYDROLASE"/>
</dbReference>